<evidence type="ECO:0000313" key="2">
    <source>
        <dbReference type="EMBL" id="QSX76466.1"/>
    </source>
</evidence>
<accession>A0ABX7RHZ6</accession>
<evidence type="ECO:0000313" key="3">
    <source>
        <dbReference type="Proteomes" id="UP000663400"/>
    </source>
</evidence>
<sequence>MADHVLDNPIWESLRSRHRDLAIRTGDVARYPAQVAPFLGVAADGVDVGAALAQLVPPDDTVLLLGVTPAVADGWRLDKLAMLAQMECPQHMAEVEGPPIMELGEAHRQDVLELTALVYPHYFRPHTMDLGRYFGIYQDGRLAAIIGERMGMDEFQEISAVCTHPDFNGRGYARHLLAWLSNDVLDRGRTPFLHVAHENHRAKQLYERGGYRDRRDIGFWSLRRAAPL</sequence>
<dbReference type="EMBL" id="CP071517">
    <property type="protein sequence ID" value="QSX76466.1"/>
    <property type="molecule type" value="Genomic_DNA"/>
</dbReference>
<evidence type="ECO:0000259" key="1">
    <source>
        <dbReference type="PROSITE" id="PS51186"/>
    </source>
</evidence>
<feature type="domain" description="N-acetyltransferase" evidence="1">
    <location>
        <begin position="98"/>
        <end position="228"/>
    </location>
</feature>
<organism evidence="2 3">
    <name type="scientific">Lysobacter arenosi</name>
    <dbReference type="NCBI Taxonomy" id="2795387"/>
    <lineage>
        <taxon>Bacteria</taxon>
        <taxon>Pseudomonadati</taxon>
        <taxon>Pseudomonadota</taxon>
        <taxon>Gammaproteobacteria</taxon>
        <taxon>Lysobacterales</taxon>
        <taxon>Lysobacteraceae</taxon>
        <taxon>Lysobacter</taxon>
    </lineage>
</organism>
<dbReference type="InterPro" id="IPR016181">
    <property type="entry name" value="Acyl_CoA_acyltransferase"/>
</dbReference>
<dbReference type="PROSITE" id="PS51186">
    <property type="entry name" value="GNAT"/>
    <property type="match status" value="1"/>
</dbReference>
<reference evidence="2 3" key="1">
    <citation type="submission" date="2021-02" db="EMBL/GenBank/DDBJ databases">
        <title>Lysobacter arenosi sp. nov., isolated from soil of gangwondo yeongwol, south Korea.</title>
        <authorList>
            <person name="Kim K.R."/>
            <person name="Kim K.H."/>
            <person name="Jeon C.O."/>
        </authorList>
    </citation>
    <scope>NUCLEOTIDE SEQUENCE [LARGE SCALE GENOMIC DNA]</scope>
    <source>
        <strain evidence="2 3">R7</strain>
    </source>
</reference>
<gene>
    <name evidence="2" type="ORF">HIV01_008340</name>
</gene>
<name>A0ABX7RHZ6_9GAMM</name>
<dbReference type="InterPro" id="IPR000182">
    <property type="entry name" value="GNAT_dom"/>
</dbReference>
<dbReference type="SUPFAM" id="SSF55729">
    <property type="entry name" value="Acyl-CoA N-acyltransferases (Nat)"/>
    <property type="match status" value="1"/>
</dbReference>
<dbReference type="InterPro" id="IPR013653">
    <property type="entry name" value="GCN5-like_dom"/>
</dbReference>
<keyword evidence="3" id="KW-1185">Reference proteome</keyword>
<dbReference type="Proteomes" id="UP000663400">
    <property type="component" value="Chromosome"/>
</dbReference>
<dbReference type="RefSeq" id="WP_200609552.1">
    <property type="nucleotide sequence ID" value="NZ_CP071517.1"/>
</dbReference>
<dbReference type="Gene3D" id="3.40.630.30">
    <property type="match status" value="1"/>
</dbReference>
<dbReference type="Pfam" id="PF08445">
    <property type="entry name" value="FR47"/>
    <property type="match status" value="1"/>
</dbReference>
<dbReference type="CDD" id="cd04301">
    <property type="entry name" value="NAT_SF"/>
    <property type="match status" value="1"/>
</dbReference>
<proteinExistence type="predicted"/>
<protein>
    <submittedName>
        <fullName evidence="2">GNAT family N-acetyltransferase</fullName>
    </submittedName>
</protein>